<gene>
    <name evidence="3" type="ORF">ER308_16110</name>
</gene>
<dbReference type="Gene3D" id="3.20.20.100">
    <property type="entry name" value="NADP-dependent oxidoreductase domain"/>
    <property type="match status" value="1"/>
</dbReference>
<dbReference type="InterPro" id="IPR050791">
    <property type="entry name" value="Aldo-Keto_reductase"/>
</dbReference>
<dbReference type="KEGG" id="erz:ER308_16110"/>
<dbReference type="OrthoDB" id="3664926at2"/>
<dbReference type="AlphaFoldDB" id="A0A411YLM8"/>
<evidence type="ECO:0000256" key="1">
    <source>
        <dbReference type="ARBA" id="ARBA00023002"/>
    </source>
</evidence>
<dbReference type="Proteomes" id="UP000291469">
    <property type="component" value="Chromosome"/>
</dbReference>
<accession>A0A411YLM8</accession>
<dbReference type="SUPFAM" id="SSF51430">
    <property type="entry name" value="NAD(P)-linked oxidoreductase"/>
    <property type="match status" value="1"/>
</dbReference>
<dbReference type="GO" id="GO:0016491">
    <property type="term" value="F:oxidoreductase activity"/>
    <property type="evidence" value="ECO:0007669"/>
    <property type="project" value="UniProtKB-KW"/>
</dbReference>
<sequence>MRLTGKGIWGEPGDPEQARQVLRRAVELGVTLIDTADSYGPEVSERLIAEALHPYPEELVIATKAGLCRTGPDQWVPNGRPAYLVQQCELSLRRLGVDTIDLFQLHRIDRDVPMAEQLGALHQLREAGKIRHIGLSEVDAEQLAAAREHVDVASVQNRYNLADREHEPVLEVCEAAGIGFIPWFPVATGDLAQPGGALDEVARRHDATPAQVALSWLLHHSPVVLPIPGTSQVAHLEENCAAATIELSEREVAELAVAGEQVRPGYLQRG</sequence>
<dbReference type="InterPro" id="IPR023210">
    <property type="entry name" value="NADP_OxRdtase_dom"/>
</dbReference>
<dbReference type="EMBL" id="CP036402">
    <property type="protein sequence ID" value="QBI22071.1"/>
    <property type="molecule type" value="Genomic_DNA"/>
</dbReference>
<feature type="domain" description="NADP-dependent oxidoreductase" evidence="2">
    <location>
        <begin position="11"/>
        <end position="256"/>
    </location>
</feature>
<evidence type="ECO:0000259" key="2">
    <source>
        <dbReference type="Pfam" id="PF00248"/>
    </source>
</evidence>
<evidence type="ECO:0000313" key="4">
    <source>
        <dbReference type="Proteomes" id="UP000291469"/>
    </source>
</evidence>
<evidence type="ECO:0000313" key="3">
    <source>
        <dbReference type="EMBL" id="QBI22071.1"/>
    </source>
</evidence>
<dbReference type="GO" id="GO:0005737">
    <property type="term" value="C:cytoplasm"/>
    <property type="evidence" value="ECO:0007669"/>
    <property type="project" value="TreeGrafter"/>
</dbReference>
<name>A0A411YLM8_9ACTN</name>
<dbReference type="Pfam" id="PF00248">
    <property type="entry name" value="Aldo_ket_red"/>
    <property type="match status" value="1"/>
</dbReference>
<dbReference type="CDD" id="cd19088">
    <property type="entry name" value="AKR_AKR13B1"/>
    <property type="match status" value="1"/>
</dbReference>
<dbReference type="InterPro" id="IPR020471">
    <property type="entry name" value="AKR"/>
</dbReference>
<dbReference type="InterPro" id="IPR036812">
    <property type="entry name" value="NAD(P)_OxRdtase_dom_sf"/>
</dbReference>
<keyword evidence="1" id="KW-0560">Oxidoreductase</keyword>
<proteinExistence type="predicted"/>
<dbReference type="PANTHER" id="PTHR43625">
    <property type="entry name" value="AFLATOXIN B1 ALDEHYDE REDUCTASE"/>
    <property type="match status" value="1"/>
</dbReference>
<protein>
    <submittedName>
        <fullName evidence="3">Aldo/keto reductase</fullName>
    </submittedName>
</protein>
<keyword evidence="4" id="KW-1185">Reference proteome</keyword>
<dbReference type="PANTHER" id="PTHR43625:SF40">
    <property type="entry name" value="ALDO-KETO REDUCTASE YAKC [NADP(+)]"/>
    <property type="match status" value="1"/>
</dbReference>
<reference evidence="3 4" key="1">
    <citation type="submission" date="2019-01" db="EMBL/GenBank/DDBJ databases">
        <title>Egibacter rhizosphaerae EGI 80759T.</title>
        <authorList>
            <person name="Chen D.-D."/>
            <person name="Tian Y."/>
            <person name="Jiao J.-Y."/>
            <person name="Zhang X.-T."/>
            <person name="Zhang Y.-G."/>
            <person name="Zhang Y."/>
            <person name="Xiao M."/>
            <person name="Shu W.-S."/>
            <person name="Li W.-J."/>
        </authorList>
    </citation>
    <scope>NUCLEOTIDE SEQUENCE [LARGE SCALE GENOMIC DNA]</scope>
    <source>
        <strain evidence="3 4">EGI 80759</strain>
    </source>
</reference>
<organism evidence="3 4">
    <name type="scientific">Egibacter rhizosphaerae</name>
    <dbReference type="NCBI Taxonomy" id="1670831"/>
    <lineage>
        <taxon>Bacteria</taxon>
        <taxon>Bacillati</taxon>
        <taxon>Actinomycetota</taxon>
        <taxon>Nitriliruptoria</taxon>
        <taxon>Egibacterales</taxon>
        <taxon>Egibacteraceae</taxon>
        <taxon>Egibacter</taxon>
    </lineage>
</organism>
<dbReference type="PRINTS" id="PR00069">
    <property type="entry name" value="ALDKETRDTASE"/>
</dbReference>